<evidence type="ECO:0000256" key="1">
    <source>
        <dbReference type="SAM" id="Phobius"/>
    </source>
</evidence>
<comment type="caution">
    <text evidence="3">The sequence shown here is derived from an EMBL/GenBank/DDBJ whole genome shotgun (WGS) entry which is preliminary data.</text>
</comment>
<gene>
    <name evidence="3" type="ORF">ETSY1_10575</name>
</gene>
<dbReference type="HOGENOM" id="CLU_631190_0_0_7"/>
<dbReference type="Pfam" id="PF14341">
    <property type="entry name" value="PilX_N"/>
    <property type="match status" value="1"/>
</dbReference>
<dbReference type="AlphaFoldDB" id="W4LRJ8"/>
<accession>W4LRJ8</accession>
<organism evidence="3 4">
    <name type="scientific">Entotheonella factor</name>
    <dbReference type="NCBI Taxonomy" id="1429438"/>
    <lineage>
        <taxon>Bacteria</taxon>
        <taxon>Pseudomonadati</taxon>
        <taxon>Nitrospinota/Tectimicrobiota group</taxon>
        <taxon>Candidatus Tectimicrobiota</taxon>
        <taxon>Candidatus Entotheonellia</taxon>
        <taxon>Candidatus Entotheonellales</taxon>
        <taxon>Candidatus Entotheonellaceae</taxon>
        <taxon>Candidatus Entotheonella</taxon>
    </lineage>
</organism>
<sequence>MINAARTWFRSYHRTPPMMGAALINALLVMAMMTGLGVTAMTVSTFDSEITANDRSATQAFYVAEGGVHHAIAILRSPGGADNTFGDELTVNSGVMLDNMALGNGTYTVIAIDNDDGDGDMTLDSDNRIYLRSTGRQSGAESTIQVTVMASGGSSGGLSGVLTEDDLDMPGDAQILGGCGTVHSNGHVDVAGTPTIAETLTASGGITNPVNATILSGIAPDAGAPTQTVPYFNPVDYASYASYQLRSDGNVYDASGALIANANVSPWHGWIYDASGGDNGAGKWDLSSDSTIDGMLYLEGDVTVSSNDPSWETTLVATGAIELSGNFDMTNFQNPTHPVGVQNLLLVAGLDLKINGNPGQTWSEGIMAAGEQLGVSGNPSLNGALIASGQSNLSPTVVKNEISGMLRLDCHAPVVSGTGGGSGVLITAWQDRRN</sequence>
<feature type="transmembrane region" description="Helical" evidence="1">
    <location>
        <begin position="21"/>
        <end position="43"/>
    </location>
</feature>
<evidence type="ECO:0000313" key="4">
    <source>
        <dbReference type="Proteomes" id="UP000019141"/>
    </source>
</evidence>
<proteinExistence type="predicted"/>
<keyword evidence="1" id="KW-0472">Membrane</keyword>
<keyword evidence="1" id="KW-0812">Transmembrane</keyword>
<name>W4LRJ8_ENTF1</name>
<reference evidence="3 4" key="1">
    <citation type="journal article" date="2014" name="Nature">
        <title>An environmental bacterial taxon with a large and distinct metabolic repertoire.</title>
        <authorList>
            <person name="Wilson M.C."/>
            <person name="Mori T."/>
            <person name="Ruckert C."/>
            <person name="Uria A.R."/>
            <person name="Helf M.J."/>
            <person name="Takada K."/>
            <person name="Gernert C."/>
            <person name="Steffens U.A."/>
            <person name="Heycke N."/>
            <person name="Schmitt S."/>
            <person name="Rinke C."/>
            <person name="Helfrich E.J."/>
            <person name="Brachmann A.O."/>
            <person name="Gurgui C."/>
            <person name="Wakimoto T."/>
            <person name="Kracht M."/>
            <person name="Crusemann M."/>
            <person name="Hentschel U."/>
            <person name="Abe I."/>
            <person name="Matsunaga S."/>
            <person name="Kalinowski J."/>
            <person name="Takeyama H."/>
            <person name="Piel J."/>
        </authorList>
    </citation>
    <scope>NUCLEOTIDE SEQUENCE [LARGE SCALE GENOMIC DNA]</scope>
    <source>
        <strain evidence="4">TSY1</strain>
    </source>
</reference>
<keyword evidence="4" id="KW-1185">Reference proteome</keyword>
<dbReference type="InterPro" id="IPR025746">
    <property type="entry name" value="PilX_N_dom"/>
</dbReference>
<protein>
    <recommendedName>
        <fullName evidence="2">Type 4 fimbrial biogenesis protein PilX N-terminal domain-containing protein</fullName>
    </recommendedName>
</protein>
<dbReference type="EMBL" id="AZHW01000321">
    <property type="protein sequence ID" value="ETX00613.1"/>
    <property type="molecule type" value="Genomic_DNA"/>
</dbReference>
<evidence type="ECO:0000313" key="3">
    <source>
        <dbReference type="EMBL" id="ETX00613.1"/>
    </source>
</evidence>
<evidence type="ECO:0000259" key="2">
    <source>
        <dbReference type="Pfam" id="PF14341"/>
    </source>
</evidence>
<keyword evidence="1" id="KW-1133">Transmembrane helix</keyword>
<dbReference type="Proteomes" id="UP000019141">
    <property type="component" value="Unassembled WGS sequence"/>
</dbReference>
<feature type="domain" description="Type 4 fimbrial biogenesis protein PilX N-terminal" evidence="2">
    <location>
        <begin position="20"/>
        <end position="68"/>
    </location>
</feature>